<dbReference type="RefSeq" id="WP_095503837.1">
    <property type="nucleotide sequence ID" value="NZ_CP046027.1"/>
</dbReference>
<sequence length="50" mass="5148">MAKAGLTAAEVAAMSHAEAAAWADDVLLSLGVKPESGGDVIISQRRKKPE</sequence>
<reference evidence="1" key="1">
    <citation type="journal article" name="Emerg. Infect. Dis.">
        <title>Two cases of a newly characterized neisseria species.</title>
        <authorList>
            <person name="Mustapha M."/>
            <person name="Lemos A.P.S."/>
            <person name="Harrison L.H."/>
            <person name="Vantyne D."/>
            <person name="Sacchi C.T."/>
        </authorList>
    </citation>
    <scope>NUCLEOTIDE SEQUENCE</scope>
    <source>
        <strain evidence="1">N.95.16</strain>
    </source>
</reference>
<dbReference type="AlphaFoldDB" id="A0A5Q3S4L8"/>
<keyword evidence="3" id="KW-1185">Reference proteome</keyword>
<organism evidence="1 3">
    <name type="scientific">Neisseria brasiliensis</name>
    <dbReference type="NCBI Taxonomy" id="2666100"/>
    <lineage>
        <taxon>Bacteria</taxon>
        <taxon>Pseudomonadati</taxon>
        <taxon>Pseudomonadota</taxon>
        <taxon>Betaproteobacteria</taxon>
        <taxon>Neisseriales</taxon>
        <taxon>Neisseriaceae</taxon>
        <taxon>Neisseria</taxon>
    </lineage>
</organism>
<evidence type="ECO:0000313" key="3">
    <source>
        <dbReference type="Proteomes" id="UP000486297"/>
    </source>
</evidence>
<comment type="caution">
    <text evidence="1">The sequence shown here is derived from an EMBL/GenBank/DDBJ whole genome shotgun (WGS) entry which is preliminary data.</text>
</comment>
<dbReference type="EMBL" id="WJXO01000001">
    <property type="protein sequence ID" value="MRN38930.1"/>
    <property type="molecule type" value="Genomic_DNA"/>
</dbReference>
<dbReference type="Proteomes" id="UP000486297">
    <property type="component" value="Unassembled WGS sequence"/>
</dbReference>
<dbReference type="EMBL" id="WJXO01000003">
    <property type="protein sequence ID" value="MRN39391.1"/>
    <property type="molecule type" value="Genomic_DNA"/>
</dbReference>
<accession>A0A5Q3S4L8</accession>
<evidence type="ECO:0000313" key="1">
    <source>
        <dbReference type="EMBL" id="MRN38930.1"/>
    </source>
</evidence>
<name>A0A5Q3S4L8_9NEIS</name>
<proteinExistence type="predicted"/>
<gene>
    <name evidence="1" type="ORF">GJU80_10710</name>
    <name evidence="2" type="ORF">GJU80_13135</name>
</gene>
<protein>
    <submittedName>
        <fullName evidence="1">TetR family transcriptional regulator</fullName>
    </submittedName>
</protein>
<evidence type="ECO:0000313" key="2">
    <source>
        <dbReference type="EMBL" id="MRN39391.1"/>
    </source>
</evidence>